<sequence length="188" mass="20665">MAKIGFSCEEHGQTDTDQSVRPAARIKISMREKNEYRILGNSLDDKDVFDVSKNNGCRILGNSLDDKDVPGIIEGKNEQKGSSDLMPRESIADDGPGVDLEIRRRLDGQISCGILRLEFNARSWFGGLIVETPAVIPAASRRSDRDGFKAVRPVTATGSRGDFKAVGLSILLRSDRHDCFGQTVICRI</sequence>
<organism evidence="2">
    <name type="scientific">Oryza sativa subsp. japonica</name>
    <name type="common">Rice</name>
    <dbReference type="NCBI Taxonomy" id="39947"/>
    <lineage>
        <taxon>Eukaryota</taxon>
        <taxon>Viridiplantae</taxon>
        <taxon>Streptophyta</taxon>
        <taxon>Embryophyta</taxon>
        <taxon>Tracheophyta</taxon>
        <taxon>Spermatophyta</taxon>
        <taxon>Magnoliopsida</taxon>
        <taxon>Liliopsida</taxon>
        <taxon>Poales</taxon>
        <taxon>Poaceae</taxon>
        <taxon>BOP clade</taxon>
        <taxon>Oryzoideae</taxon>
        <taxon>Oryzeae</taxon>
        <taxon>Oryzinae</taxon>
        <taxon>Oryza</taxon>
        <taxon>Oryza sativa</taxon>
    </lineage>
</organism>
<reference evidence="2" key="2">
    <citation type="submission" date="2005-04" db="EMBL/GenBank/DDBJ databases">
        <authorList>
            <person name="Buell C.R."/>
            <person name="Wing R.A."/>
            <person name="McCombie W.A."/>
            <person name="Ouyang S."/>
        </authorList>
    </citation>
    <scope>NUCLEOTIDE SEQUENCE</scope>
</reference>
<feature type="region of interest" description="Disordered" evidence="1">
    <location>
        <begin position="1"/>
        <end position="20"/>
    </location>
</feature>
<evidence type="ECO:0000313" key="2">
    <source>
        <dbReference type="EMBL" id="ABA94726.1"/>
    </source>
</evidence>
<reference evidence="2" key="1">
    <citation type="journal article" date="2005" name="BMC Biol.">
        <title>The sequence of rice chromosomes 11 and 12, rich in disease resistance genes and recent gene duplications.</title>
        <authorList>
            <consortium name="The rice chromosomes 11 and 12 sequencing consortia"/>
        </authorList>
    </citation>
    <scope>NUCLEOTIDE SEQUENCE [LARGE SCALE GENOMIC DNA]</scope>
</reference>
<reference evidence="2" key="3">
    <citation type="submission" date="2006-01" db="EMBL/GenBank/DDBJ databases">
        <authorList>
            <person name="Buell R."/>
        </authorList>
    </citation>
    <scope>NUCLEOTIDE SEQUENCE</scope>
</reference>
<accession>Q2R1E2</accession>
<dbReference type="EMBL" id="DP000010">
    <property type="protein sequence ID" value="ABA94726.1"/>
    <property type="molecule type" value="Genomic_DNA"/>
</dbReference>
<dbReference type="AlphaFoldDB" id="Q2R1E2"/>
<evidence type="ECO:0000256" key="1">
    <source>
        <dbReference type="SAM" id="MobiDB-lite"/>
    </source>
</evidence>
<proteinExistence type="predicted"/>
<gene>
    <name evidence="2" type="ordered locus">LOC_Os11g39470</name>
</gene>
<name>Q2R1E2_ORYSJ</name>
<protein>
    <submittedName>
        <fullName evidence="2">Uncharacterized protein</fullName>
    </submittedName>
</protein>